<accession>A0A7C5I119</accession>
<sequence>MRKIIYGEGIIQEFIYGFKPEAILFAKLFLKGKCGTVDRQVVKCFLESISERITPSPSLKY</sequence>
<reference evidence="1" key="1">
    <citation type="journal article" date="2020" name="mSystems">
        <title>Genome- and Community-Level Interaction Insights into Carbon Utilization and Element Cycling Functions of Hydrothermarchaeota in Hydrothermal Sediment.</title>
        <authorList>
            <person name="Zhou Z."/>
            <person name="Liu Y."/>
            <person name="Xu W."/>
            <person name="Pan J."/>
            <person name="Luo Z.H."/>
            <person name="Li M."/>
        </authorList>
    </citation>
    <scope>NUCLEOTIDE SEQUENCE [LARGE SCALE GENOMIC DNA]</scope>
    <source>
        <strain evidence="1">HyVt-94</strain>
    </source>
</reference>
<comment type="caution">
    <text evidence="1">The sequence shown here is derived from an EMBL/GenBank/DDBJ whole genome shotgun (WGS) entry which is preliminary data.</text>
</comment>
<organism evidence="1">
    <name type="scientific">candidate division WOR-3 bacterium</name>
    <dbReference type="NCBI Taxonomy" id="2052148"/>
    <lineage>
        <taxon>Bacteria</taxon>
        <taxon>Bacteria division WOR-3</taxon>
    </lineage>
</organism>
<name>A0A7C5I119_UNCW3</name>
<dbReference type="AlphaFoldDB" id="A0A7C5I119"/>
<gene>
    <name evidence="1" type="ORF">ENL41_00445</name>
</gene>
<proteinExistence type="predicted"/>
<evidence type="ECO:0000313" key="1">
    <source>
        <dbReference type="EMBL" id="HHF57876.1"/>
    </source>
</evidence>
<dbReference type="Proteomes" id="UP000886014">
    <property type="component" value="Unassembled WGS sequence"/>
</dbReference>
<dbReference type="EMBL" id="DRTV01000034">
    <property type="protein sequence ID" value="HHF57876.1"/>
    <property type="molecule type" value="Genomic_DNA"/>
</dbReference>
<protein>
    <submittedName>
        <fullName evidence="1">Uncharacterized protein</fullName>
    </submittedName>
</protein>